<evidence type="ECO:0000256" key="2">
    <source>
        <dbReference type="ARBA" id="ARBA00023163"/>
    </source>
</evidence>
<evidence type="ECO:0000256" key="1">
    <source>
        <dbReference type="ARBA" id="ARBA00023015"/>
    </source>
</evidence>
<keyword evidence="1" id="KW-0805">Transcription regulation</keyword>
<organism evidence="4 5">
    <name type="scientific">Rugosimonospora acidiphila</name>
    <dbReference type="NCBI Taxonomy" id="556531"/>
    <lineage>
        <taxon>Bacteria</taxon>
        <taxon>Bacillati</taxon>
        <taxon>Actinomycetota</taxon>
        <taxon>Actinomycetes</taxon>
        <taxon>Micromonosporales</taxon>
        <taxon>Micromonosporaceae</taxon>
        <taxon>Rugosimonospora</taxon>
    </lineage>
</organism>
<gene>
    <name evidence="4" type="ORF">GCM10023322_76100</name>
</gene>
<dbReference type="Pfam" id="PF13490">
    <property type="entry name" value="zf-HC2"/>
    <property type="match status" value="1"/>
</dbReference>
<sequence>MPDEHRRLRLSLGAYVLGEMSAAEAVALERHLARCVDCSVEADGLIEALFALTLLPEQEGRRPADE</sequence>
<keyword evidence="5" id="KW-1185">Reference proteome</keyword>
<dbReference type="RefSeq" id="WP_345638119.1">
    <property type="nucleotide sequence ID" value="NZ_BAABJQ010000039.1"/>
</dbReference>
<evidence type="ECO:0000313" key="5">
    <source>
        <dbReference type="Proteomes" id="UP001501570"/>
    </source>
</evidence>
<dbReference type="InterPro" id="IPR041916">
    <property type="entry name" value="Anti_sigma_zinc_sf"/>
</dbReference>
<evidence type="ECO:0000313" key="4">
    <source>
        <dbReference type="EMBL" id="GAA5199758.1"/>
    </source>
</evidence>
<proteinExistence type="predicted"/>
<accession>A0ABP9SQU0</accession>
<protein>
    <recommendedName>
        <fullName evidence="3">Putative zinc-finger domain-containing protein</fullName>
    </recommendedName>
</protein>
<dbReference type="EMBL" id="BAABJQ010000039">
    <property type="protein sequence ID" value="GAA5199758.1"/>
    <property type="molecule type" value="Genomic_DNA"/>
</dbReference>
<dbReference type="Proteomes" id="UP001501570">
    <property type="component" value="Unassembled WGS sequence"/>
</dbReference>
<evidence type="ECO:0000259" key="3">
    <source>
        <dbReference type="Pfam" id="PF13490"/>
    </source>
</evidence>
<feature type="domain" description="Putative zinc-finger" evidence="3">
    <location>
        <begin position="9"/>
        <end position="38"/>
    </location>
</feature>
<dbReference type="InterPro" id="IPR027383">
    <property type="entry name" value="Znf_put"/>
</dbReference>
<reference evidence="5" key="1">
    <citation type="journal article" date="2019" name="Int. J. Syst. Evol. Microbiol.">
        <title>The Global Catalogue of Microorganisms (GCM) 10K type strain sequencing project: providing services to taxonomists for standard genome sequencing and annotation.</title>
        <authorList>
            <consortium name="The Broad Institute Genomics Platform"/>
            <consortium name="The Broad Institute Genome Sequencing Center for Infectious Disease"/>
            <person name="Wu L."/>
            <person name="Ma J."/>
        </authorList>
    </citation>
    <scope>NUCLEOTIDE SEQUENCE [LARGE SCALE GENOMIC DNA]</scope>
    <source>
        <strain evidence="5">JCM 18304</strain>
    </source>
</reference>
<dbReference type="Gene3D" id="1.10.10.1320">
    <property type="entry name" value="Anti-sigma factor, zinc-finger domain"/>
    <property type="match status" value="1"/>
</dbReference>
<name>A0ABP9SQU0_9ACTN</name>
<keyword evidence="2" id="KW-0804">Transcription</keyword>
<comment type="caution">
    <text evidence="4">The sequence shown here is derived from an EMBL/GenBank/DDBJ whole genome shotgun (WGS) entry which is preliminary data.</text>
</comment>